<dbReference type="EnsemblProtists" id="EKX30846">
    <property type="protein sequence ID" value="EKX30846"/>
    <property type="gene ID" value="GUITHDRAFT_156737"/>
</dbReference>
<sequence length="209" mass="23161">MARQLNDGEASSLSVSAASGKLAEVKITVDEDGKATVKLSLLKESPAKRPDPNSSAQKPKAKEVSMFERTRSMLVETMRREEGSKQAVNTRKLFEHIKAFFVQAEPTIEEKIAQMIKAGLEREHDDGSAKEDQDGGQSAALDEKVAVELCLECQQISKLLRDALGMLLLQSEPFGDKPILPVLDMLVKVYEWEKNFQPSFEDPPVWSTG</sequence>
<gene>
    <name evidence="2" type="ORF">GUITHDRAFT_156737</name>
</gene>
<dbReference type="Proteomes" id="UP000011087">
    <property type="component" value="Unassembled WGS sequence"/>
</dbReference>
<dbReference type="EMBL" id="JH993508">
    <property type="protein sequence ID" value="EKX30846.1"/>
    <property type="molecule type" value="Genomic_DNA"/>
</dbReference>
<keyword evidence="4" id="KW-1185">Reference proteome</keyword>
<proteinExistence type="predicted"/>
<dbReference type="KEGG" id="gtt:GUITHDRAFT_156737"/>
<evidence type="ECO:0000313" key="2">
    <source>
        <dbReference type="EMBL" id="EKX30846.1"/>
    </source>
</evidence>
<name>L1I3Q9_GUITC</name>
<dbReference type="PaxDb" id="55529-EKX30846"/>
<reference evidence="3" key="3">
    <citation type="submission" date="2015-06" db="UniProtKB">
        <authorList>
            <consortium name="EnsemblProtists"/>
        </authorList>
    </citation>
    <scope>IDENTIFICATION</scope>
</reference>
<dbReference type="AlphaFoldDB" id="L1I3Q9"/>
<accession>L1I3Q9</accession>
<reference evidence="4" key="2">
    <citation type="submission" date="2012-11" db="EMBL/GenBank/DDBJ databases">
        <authorList>
            <person name="Kuo A."/>
            <person name="Curtis B.A."/>
            <person name="Tanifuji G."/>
            <person name="Burki F."/>
            <person name="Gruber A."/>
            <person name="Irimia M."/>
            <person name="Maruyama S."/>
            <person name="Arias M.C."/>
            <person name="Ball S.G."/>
            <person name="Gile G.H."/>
            <person name="Hirakawa Y."/>
            <person name="Hopkins J.F."/>
            <person name="Rensing S.A."/>
            <person name="Schmutz J."/>
            <person name="Symeonidi A."/>
            <person name="Elias M."/>
            <person name="Eveleigh R.J."/>
            <person name="Herman E.K."/>
            <person name="Klute M.J."/>
            <person name="Nakayama T."/>
            <person name="Obornik M."/>
            <person name="Reyes-Prieto A."/>
            <person name="Armbrust E.V."/>
            <person name="Aves S.J."/>
            <person name="Beiko R.G."/>
            <person name="Coutinho P."/>
            <person name="Dacks J.B."/>
            <person name="Durnford D.G."/>
            <person name="Fast N.M."/>
            <person name="Green B.R."/>
            <person name="Grisdale C."/>
            <person name="Hempe F."/>
            <person name="Henrissat B."/>
            <person name="Hoppner M.P."/>
            <person name="Ishida K.-I."/>
            <person name="Kim E."/>
            <person name="Koreny L."/>
            <person name="Kroth P.G."/>
            <person name="Liu Y."/>
            <person name="Malik S.-B."/>
            <person name="Maier U.G."/>
            <person name="McRose D."/>
            <person name="Mock T."/>
            <person name="Neilson J.A."/>
            <person name="Onodera N.T."/>
            <person name="Poole A.M."/>
            <person name="Pritham E.J."/>
            <person name="Richards T.A."/>
            <person name="Rocap G."/>
            <person name="Roy S.W."/>
            <person name="Sarai C."/>
            <person name="Schaack S."/>
            <person name="Shirato S."/>
            <person name="Slamovits C.H."/>
            <person name="Spencer D.F."/>
            <person name="Suzuki S."/>
            <person name="Worden A.Z."/>
            <person name="Zauner S."/>
            <person name="Barry K."/>
            <person name="Bell C."/>
            <person name="Bharti A.K."/>
            <person name="Crow J.A."/>
            <person name="Grimwood J."/>
            <person name="Kramer R."/>
            <person name="Lindquist E."/>
            <person name="Lucas S."/>
            <person name="Salamov A."/>
            <person name="McFadden G.I."/>
            <person name="Lane C.E."/>
            <person name="Keeling P.J."/>
            <person name="Gray M.W."/>
            <person name="Grigoriev I.V."/>
            <person name="Archibald J.M."/>
        </authorList>
    </citation>
    <scope>NUCLEOTIDE SEQUENCE</scope>
    <source>
        <strain evidence="4">CCMP2712</strain>
    </source>
</reference>
<dbReference type="HOGENOM" id="CLU_1318437_0_0_1"/>
<evidence type="ECO:0000256" key="1">
    <source>
        <dbReference type="SAM" id="MobiDB-lite"/>
    </source>
</evidence>
<dbReference type="GeneID" id="17287566"/>
<reference evidence="2 4" key="1">
    <citation type="journal article" date="2012" name="Nature">
        <title>Algal genomes reveal evolutionary mosaicism and the fate of nucleomorphs.</title>
        <authorList>
            <consortium name="DOE Joint Genome Institute"/>
            <person name="Curtis B.A."/>
            <person name="Tanifuji G."/>
            <person name="Burki F."/>
            <person name="Gruber A."/>
            <person name="Irimia M."/>
            <person name="Maruyama S."/>
            <person name="Arias M.C."/>
            <person name="Ball S.G."/>
            <person name="Gile G.H."/>
            <person name="Hirakawa Y."/>
            <person name="Hopkins J.F."/>
            <person name="Kuo A."/>
            <person name="Rensing S.A."/>
            <person name="Schmutz J."/>
            <person name="Symeonidi A."/>
            <person name="Elias M."/>
            <person name="Eveleigh R.J."/>
            <person name="Herman E.K."/>
            <person name="Klute M.J."/>
            <person name="Nakayama T."/>
            <person name="Obornik M."/>
            <person name="Reyes-Prieto A."/>
            <person name="Armbrust E.V."/>
            <person name="Aves S.J."/>
            <person name="Beiko R.G."/>
            <person name="Coutinho P."/>
            <person name="Dacks J.B."/>
            <person name="Durnford D.G."/>
            <person name="Fast N.M."/>
            <person name="Green B.R."/>
            <person name="Grisdale C.J."/>
            <person name="Hempel F."/>
            <person name="Henrissat B."/>
            <person name="Hoppner M.P."/>
            <person name="Ishida K."/>
            <person name="Kim E."/>
            <person name="Koreny L."/>
            <person name="Kroth P.G."/>
            <person name="Liu Y."/>
            <person name="Malik S.B."/>
            <person name="Maier U.G."/>
            <person name="McRose D."/>
            <person name="Mock T."/>
            <person name="Neilson J.A."/>
            <person name="Onodera N.T."/>
            <person name="Poole A.M."/>
            <person name="Pritham E.J."/>
            <person name="Richards T.A."/>
            <person name="Rocap G."/>
            <person name="Roy S.W."/>
            <person name="Sarai C."/>
            <person name="Schaack S."/>
            <person name="Shirato S."/>
            <person name="Slamovits C.H."/>
            <person name="Spencer D.F."/>
            <person name="Suzuki S."/>
            <person name="Worden A.Z."/>
            <person name="Zauner S."/>
            <person name="Barry K."/>
            <person name="Bell C."/>
            <person name="Bharti A.K."/>
            <person name="Crow J.A."/>
            <person name="Grimwood J."/>
            <person name="Kramer R."/>
            <person name="Lindquist E."/>
            <person name="Lucas S."/>
            <person name="Salamov A."/>
            <person name="McFadden G.I."/>
            <person name="Lane C.E."/>
            <person name="Keeling P.J."/>
            <person name="Gray M.W."/>
            <person name="Grigoriev I.V."/>
            <person name="Archibald J.M."/>
        </authorList>
    </citation>
    <scope>NUCLEOTIDE SEQUENCE</scope>
    <source>
        <strain evidence="2 4">CCMP2712</strain>
    </source>
</reference>
<feature type="non-terminal residue" evidence="2">
    <location>
        <position position="209"/>
    </location>
</feature>
<evidence type="ECO:0000313" key="3">
    <source>
        <dbReference type="EnsemblProtists" id="EKX30846"/>
    </source>
</evidence>
<evidence type="ECO:0000313" key="4">
    <source>
        <dbReference type="Proteomes" id="UP000011087"/>
    </source>
</evidence>
<feature type="region of interest" description="Disordered" evidence="1">
    <location>
        <begin position="40"/>
        <end position="64"/>
    </location>
</feature>
<organism evidence="2">
    <name type="scientific">Guillardia theta (strain CCMP2712)</name>
    <name type="common">Cryptophyte</name>
    <dbReference type="NCBI Taxonomy" id="905079"/>
    <lineage>
        <taxon>Eukaryota</taxon>
        <taxon>Cryptophyceae</taxon>
        <taxon>Pyrenomonadales</taxon>
        <taxon>Geminigeraceae</taxon>
        <taxon>Guillardia</taxon>
    </lineage>
</organism>
<dbReference type="RefSeq" id="XP_005817826.1">
    <property type="nucleotide sequence ID" value="XM_005817769.1"/>
</dbReference>
<protein>
    <submittedName>
        <fullName evidence="2 3">Uncharacterized protein</fullName>
    </submittedName>
</protein>